<dbReference type="PANTHER" id="PTHR22897:SF20">
    <property type="entry name" value="SULFHYDRYL OXIDASE"/>
    <property type="match status" value="1"/>
</dbReference>
<evidence type="ECO:0000313" key="12">
    <source>
        <dbReference type="Proteomes" id="UP000887572"/>
    </source>
</evidence>
<evidence type="ECO:0000256" key="7">
    <source>
        <dbReference type="ARBA" id="ARBA00023180"/>
    </source>
</evidence>
<dbReference type="PROSITE" id="PS00194">
    <property type="entry name" value="THIOREDOXIN_1"/>
    <property type="match status" value="1"/>
</dbReference>
<dbReference type="InterPro" id="IPR017905">
    <property type="entry name" value="ERV/ALR_sulphydryl_oxidase"/>
</dbReference>
<evidence type="ECO:0000259" key="11">
    <source>
        <dbReference type="PROSITE" id="PS51352"/>
    </source>
</evidence>
<evidence type="ECO:0000256" key="3">
    <source>
        <dbReference type="ARBA" id="ARBA00022729"/>
    </source>
</evidence>
<sequence>MICRKRRPSSASARLPSLSAASFRLFLFFQIGHALRASVNYVPQGSNPLLYQPGADPIIHLDQNTFADTVFEPGRDTAFVVEFYADWCGHCRAFAPFYRQFASVVKRWSEVVQVAAVNCADTFNGQICRSNSVAYFPMIKYFPRSANSFGDGTLMESSHSGTNLRDQLATKILNEYSRFAYADWPNLRHLEVNVNTQFEDLWQGTPPSANFLLIIFEQFDSVGVQSILDLWPNRQQIGVRRALSNSALIPMLGIKKFPYVAMFKRDDQQSIFMEQFQGPVTLDEAMQRVQPGNFISLDTEQQQSTQSSRPHVETIDCERFPDRCKKLYFVSETDLLKAVRMALLDEVTRMDEMIRGDRFRRLYNFVVLLFEHFPTKSFDSTNETMRRAKSLVKRSSEANNLQRSARARQVFAHLKQFLEGKPELVTASEWRNQFENVERVYGKPFPSNASWQHCSGSSPEFRGYTCGLWSIFHALTVHAYMDAVKERLSLNPLVPLRAIQGWVSTFFGCEHCKRHFMKMTSELFPMNEQRVSRLHDTVMYLWRAHNIVNARLHGDVTEDPQFLKYQFPPLFLCRTCHSGGHFSRRQTRNFLLRYYGSIRPYHRTHSAPESRVRMAAVSRSRN</sequence>
<dbReference type="EC" id="1.8.3.2" evidence="8"/>
<dbReference type="WBParaSite" id="Gr19_v10_g5192.t1">
    <property type="protein sequence ID" value="Gr19_v10_g5192.t1"/>
    <property type="gene ID" value="Gr19_v10_g5192"/>
</dbReference>
<evidence type="ECO:0000256" key="4">
    <source>
        <dbReference type="ARBA" id="ARBA00022827"/>
    </source>
</evidence>
<dbReference type="GO" id="GO:0016971">
    <property type="term" value="F:flavin-dependent sulfhydryl oxidase activity"/>
    <property type="evidence" value="ECO:0007669"/>
    <property type="project" value="InterPro"/>
</dbReference>
<dbReference type="GO" id="GO:0005615">
    <property type="term" value="C:extracellular space"/>
    <property type="evidence" value="ECO:0007669"/>
    <property type="project" value="TreeGrafter"/>
</dbReference>
<keyword evidence="4 8" id="KW-0274">FAD</keyword>
<evidence type="ECO:0000256" key="1">
    <source>
        <dbReference type="ARBA" id="ARBA00001974"/>
    </source>
</evidence>
<accession>A0A914HZE2</accession>
<dbReference type="AlphaFoldDB" id="A0A914HZE2"/>
<comment type="catalytic activity">
    <reaction evidence="8">
        <text>2 R'C(R)SH + O2 = R'C(R)S-S(R)CR' + H2O2</text>
        <dbReference type="Rhea" id="RHEA:17357"/>
        <dbReference type="ChEBI" id="CHEBI:15379"/>
        <dbReference type="ChEBI" id="CHEBI:16240"/>
        <dbReference type="ChEBI" id="CHEBI:16520"/>
        <dbReference type="ChEBI" id="CHEBI:17412"/>
        <dbReference type="EC" id="1.8.3.2"/>
    </reaction>
</comment>
<dbReference type="InterPro" id="IPR013766">
    <property type="entry name" value="Thioredoxin_domain"/>
</dbReference>
<dbReference type="InterPro" id="IPR036249">
    <property type="entry name" value="Thioredoxin-like_sf"/>
</dbReference>
<dbReference type="Gene3D" id="1.20.120.310">
    <property type="entry name" value="ERV/ALR sulfhydryl oxidase domain"/>
    <property type="match status" value="1"/>
</dbReference>
<dbReference type="InterPro" id="IPR042568">
    <property type="entry name" value="QSOX_FAD-bd_sf"/>
</dbReference>
<dbReference type="SUPFAM" id="SSF69000">
    <property type="entry name" value="FAD-dependent thiol oxidase"/>
    <property type="match status" value="1"/>
</dbReference>
<evidence type="ECO:0000313" key="13">
    <source>
        <dbReference type="WBParaSite" id="Gr19_v10_g5192.t1"/>
    </source>
</evidence>
<evidence type="ECO:0000256" key="5">
    <source>
        <dbReference type="ARBA" id="ARBA00023002"/>
    </source>
</evidence>
<feature type="chain" id="PRO_5036857208" description="Sulfhydryl oxidase" evidence="9">
    <location>
        <begin position="35"/>
        <end position="622"/>
    </location>
</feature>
<dbReference type="FunFam" id="1.20.120.310:FF:000005">
    <property type="entry name" value="Sulfhydryl oxidase"/>
    <property type="match status" value="1"/>
</dbReference>
<feature type="domain" description="ERV/ALR sulfhydryl oxidase" evidence="10">
    <location>
        <begin position="457"/>
        <end position="567"/>
    </location>
</feature>
<proteinExistence type="predicted"/>
<dbReference type="Gene3D" id="1.20.120.1960">
    <property type="entry name" value="QSOX sulfhydryl oxidase domain"/>
    <property type="match status" value="1"/>
</dbReference>
<dbReference type="PANTHER" id="PTHR22897">
    <property type="entry name" value="QUIESCIN Q6-RELATED SULFHYDRYL OXIDASE"/>
    <property type="match status" value="1"/>
</dbReference>
<evidence type="ECO:0000259" key="10">
    <source>
        <dbReference type="PROSITE" id="PS51324"/>
    </source>
</evidence>
<keyword evidence="2 8" id="KW-0285">Flavoprotein</keyword>
<keyword evidence="7" id="KW-0325">Glycoprotein</keyword>
<dbReference type="Proteomes" id="UP000887572">
    <property type="component" value="Unplaced"/>
</dbReference>
<dbReference type="GO" id="GO:0006457">
    <property type="term" value="P:protein folding"/>
    <property type="evidence" value="ECO:0007669"/>
    <property type="project" value="TreeGrafter"/>
</dbReference>
<dbReference type="Pfam" id="PF04777">
    <property type="entry name" value="Evr1_Alr"/>
    <property type="match status" value="1"/>
</dbReference>
<evidence type="ECO:0000256" key="8">
    <source>
        <dbReference type="RuleBase" id="RU371123"/>
    </source>
</evidence>
<protein>
    <recommendedName>
        <fullName evidence="8">Sulfhydryl oxidase</fullName>
        <ecNumber evidence="8">1.8.3.2</ecNumber>
    </recommendedName>
</protein>
<reference evidence="13" key="1">
    <citation type="submission" date="2022-11" db="UniProtKB">
        <authorList>
            <consortium name="WormBaseParasite"/>
        </authorList>
    </citation>
    <scope>IDENTIFICATION</scope>
</reference>
<dbReference type="PROSITE" id="PS51352">
    <property type="entry name" value="THIOREDOXIN_2"/>
    <property type="match status" value="1"/>
</dbReference>
<dbReference type="Pfam" id="PF00085">
    <property type="entry name" value="Thioredoxin"/>
    <property type="match status" value="1"/>
</dbReference>
<keyword evidence="12" id="KW-1185">Reference proteome</keyword>
<dbReference type="GO" id="GO:0003756">
    <property type="term" value="F:protein disulfide isomerase activity"/>
    <property type="evidence" value="ECO:0007669"/>
    <property type="project" value="TreeGrafter"/>
</dbReference>
<dbReference type="CDD" id="cd02992">
    <property type="entry name" value="PDI_a_QSOX"/>
    <property type="match status" value="1"/>
</dbReference>
<evidence type="ECO:0000256" key="9">
    <source>
        <dbReference type="SAM" id="SignalP"/>
    </source>
</evidence>
<feature type="signal peptide" evidence="9">
    <location>
        <begin position="1"/>
        <end position="34"/>
    </location>
</feature>
<dbReference type="SUPFAM" id="SSF52833">
    <property type="entry name" value="Thioredoxin-like"/>
    <property type="match status" value="1"/>
</dbReference>
<dbReference type="InterPro" id="IPR039798">
    <property type="entry name" value="Sulfhydryl_oxidase"/>
</dbReference>
<comment type="cofactor">
    <cofactor evidence="1 8">
        <name>FAD</name>
        <dbReference type="ChEBI" id="CHEBI:57692"/>
    </cofactor>
</comment>
<name>A0A914HZE2_GLORO</name>
<keyword evidence="5 8" id="KW-0560">Oxidoreductase</keyword>
<dbReference type="Gene3D" id="3.40.30.10">
    <property type="entry name" value="Glutaredoxin"/>
    <property type="match status" value="2"/>
</dbReference>
<keyword evidence="6" id="KW-1015">Disulfide bond</keyword>
<organism evidence="12 13">
    <name type="scientific">Globodera rostochiensis</name>
    <name type="common">Golden nematode worm</name>
    <name type="synonym">Heterodera rostochiensis</name>
    <dbReference type="NCBI Taxonomy" id="31243"/>
    <lineage>
        <taxon>Eukaryota</taxon>
        <taxon>Metazoa</taxon>
        <taxon>Ecdysozoa</taxon>
        <taxon>Nematoda</taxon>
        <taxon>Chromadorea</taxon>
        <taxon>Rhabditida</taxon>
        <taxon>Tylenchina</taxon>
        <taxon>Tylenchomorpha</taxon>
        <taxon>Tylenchoidea</taxon>
        <taxon>Heteroderidae</taxon>
        <taxon>Heteroderinae</taxon>
        <taxon>Globodera</taxon>
    </lineage>
</organism>
<dbReference type="GO" id="GO:0000139">
    <property type="term" value="C:Golgi membrane"/>
    <property type="evidence" value="ECO:0007669"/>
    <property type="project" value="TreeGrafter"/>
</dbReference>
<evidence type="ECO:0000256" key="2">
    <source>
        <dbReference type="ARBA" id="ARBA00022630"/>
    </source>
</evidence>
<dbReference type="InterPro" id="IPR017937">
    <property type="entry name" value="Thioredoxin_CS"/>
</dbReference>
<dbReference type="PROSITE" id="PS51324">
    <property type="entry name" value="ERV_ALR"/>
    <property type="match status" value="1"/>
</dbReference>
<evidence type="ECO:0000256" key="6">
    <source>
        <dbReference type="ARBA" id="ARBA00023157"/>
    </source>
</evidence>
<dbReference type="InterPro" id="IPR036774">
    <property type="entry name" value="ERV/ALR_sulphydryl_oxid_sf"/>
</dbReference>
<feature type="domain" description="Thioredoxin" evidence="11">
    <location>
        <begin position="41"/>
        <end position="178"/>
    </location>
</feature>
<keyword evidence="3 9" id="KW-0732">Signal</keyword>